<proteinExistence type="predicted"/>
<dbReference type="AlphaFoldDB" id="A0AAE4U5S1"/>
<sequence length="55" mass="5733">MDAAPDGLHLAALTITLSTDGGTEYVLVEADDDLAATTMLGMLDLAKAQILDRLT</sequence>
<reference evidence="1" key="1">
    <citation type="submission" date="2023-10" db="EMBL/GenBank/DDBJ databases">
        <title>Development of a sustainable strategy for remediation of hydrocarbon-contaminated territories based on the waste exchange concept.</title>
        <authorList>
            <person name="Krivoruchko A."/>
        </authorList>
    </citation>
    <scope>NUCLEOTIDE SEQUENCE</scope>
    <source>
        <strain evidence="1">IEGM 1175</strain>
    </source>
</reference>
<name>A0AAE4U5S1_9ACTN</name>
<dbReference type="RefSeq" id="WP_156776000.1">
    <property type="nucleotide sequence ID" value="NZ_JAWLKJ010000003.1"/>
</dbReference>
<organism evidence="1 2">
    <name type="scientific">Dietzia maris</name>
    <dbReference type="NCBI Taxonomy" id="37915"/>
    <lineage>
        <taxon>Bacteria</taxon>
        <taxon>Bacillati</taxon>
        <taxon>Actinomycetota</taxon>
        <taxon>Actinomycetes</taxon>
        <taxon>Mycobacteriales</taxon>
        <taxon>Dietziaceae</taxon>
        <taxon>Dietzia</taxon>
    </lineage>
</organism>
<dbReference type="Proteomes" id="UP001185873">
    <property type="component" value="Unassembled WGS sequence"/>
</dbReference>
<gene>
    <name evidence="1" type="ORF">R3P82_13960</name>
</gene>
<protein>
    <submittedName>
        <fullName evidence="1">Uncharacterized protein</fullName>
    </submittedName>
</protein>
<comment type="caution">
    <text evidence="1">The sequence shown here is derived from an EMBL/GenBank/DDBJ whole genome shotgun (WGS) entry which is preliminary data.</text>
</comment>
<evidence type="ECO:0000313" key="2">
    <source>
        <dbReference type="Proteomes" id="UP001185873"/>
    </source>
</evidence>
<evidence type="ECO:0000313" key="1">
    <source>
        <dbReference type="EMBL" id="MDV6300207.1"/>
    </source>
</evidence>
<dbReference type="EMBL" id="JAWLKJ010000003">
    <property type="protein sequence ID" value="MDV6300207.1"/>
    <property type="molecule type" value="Genomic_DNA"/>
</dbReference>
<accession>A0AAE4U5S1</accession>